<reference evidence="3" key="1">
    <citation type="journal article" date="2023" name="Mol. Phylogenet. Evol.">
        <title>Genome-scale phylogeny and comparative genomics of the fungal order Sordariales.</title>
        <authorList>
            <person name="Hensen N."/>
            <person name="Bonometti L."/>
            <person name="Westerberg I."/>
            <person name="Brannstrom I.O."/>
            <person name="Guillou S."/>
            <person name="Cros-Aarteil S."/>
            <person name="Calhoun S."/>
            <person name="Haridas S."/>
            <person name="Kuo A."/>
            <person name="Mondo S."/>
            <person name="Pangilinan J."/>
            <person name="Riley R."/>
            <person name="LaButti K."/>
            <person name="Andreopoulos B."/>
            <person name="Lipzen A."/>
            <person name="Chen C."/>
            <person name="Yan M."/>
            <person name="Daum C."/>
            <person name="Ng V."/>
            <person name="Clum A."/>
            <person name="Steindorff A."/>
            <person name="Ohm R.A."/>
            <person name="Martin F."/>
            <person name="Silar P."/>
            <person name="Natvig D.O."/>
            <person name="Lalanne C."/>
            <person name="Gautier V."/>
            <person name="Ament-Velasquez S.L."/>
            <person name="Kruys A."/>
            <person name="Hutchinson M.I."/>
            <person name="Powell A.J."/>
            <person name="Barry K."/>
            <person name="Miller A.N."/>
            <person name="Grigoriev I.V."/>
            <person name="Debuchy R."/>
            <person name="Gladieux P."/>
            <person name="Hiltunen Thoren M."/>
            <person name="Johannesson H."/>
        </authorList>
    </citation>
    <scope>NUCLEOTIDE SEQUENCE</scope>
    <source>
        <strain evidence="3">PSN243</strain>
    </source>
</reference>
<accession>A0AAV9GDD8</accession>
<feature type="transmembrane region" description="Helical" evidence="1">
    <location>
        <begin position="275"/>
        <end position="293"/>
    </location>
</feature>
<gene>
    <name evidence="3" type="ORF">QBC34DRAFT_411935</name>
</gene>
<comment type="caution">
    <text evidence="3">The sequence shown here is derived from an EMBL/GenBank/DDBJ whole genome shotgun (WGS) entry which is preliminary data.</text>
</comment>
<sequence length="508" mass="56450">MPSLRSVRAFFVVLSLAATVHGFTTFQPICTAPSGPVSFVFIPNSRGTLEIIWGCVFAIFACTWTIHHPNLPRQRRKGPRPWTENMKCDLRDFWEATKLALYTIIAPEAIVSVACSELLSAHWIRGEVERVAERKRARAWQRDRSSITTTAAGGSDSGQKTLVESINLEDPRTGSSTITGGSRPETPTFTEPIKPHCPLQDNAHDDGNAWTVAEIQYANMGGFTTLVAGPSPGQPPSLYHLTAFEILNLWDEGHLLHSLPRIDEDALYDRSKCDLFLKTLSVVEILWSVTQILTRLARHLAVSPMELAVLAFSSCAVLIYCFYWQKPKNVYTTINIPLASPTLVSPSVLATYRRHNEVHIVREFLLPPFYRLKYSPGIRPPGAPLSSVTSLRIPTPTSHPANTLPRIAGYFAAALFGGIHAVAWFFPFPTRTERVAWRCATVYTALCGPIVFSMDFMLGGRKKVQKSVFCALTWAYVVARLVIIGEMVRGLFYLPGDSFVPTWSVNTA</sequence>
<keyword evidence="1" id="KW-1133">Transmembrane helix</keyword>
<dbReference type="AlphaFoldDB" id="A0AAV9GDD8"/>
<name>A0AAV9GDD8_9PEZI</name>
<dbReference type="PANTHER" id="PTHR35043">
    <property type="entry name" value="TRANSCRIPTION FACTOR DOMAIN-CONTAINING PROTEIN"/>
    <property type="match status" value="1"/>
</dbReference>
<keyword evidence="1" id="KW-0812">Transmembrane</keyword>
<reference evidence="3" key="2">
    <citation type="submission" date="2023-05" db="EMBL/GenBank/DDBJ databases">
        <authorList>
            <consortium name="Lawrence Berkeley National Laboratory"/>
            <person name="Steindorff A."/>
            <person name="Hensen N."/>
            <person name="Bonometti L."/>
            <person name="Westerberg I."/>
            <person name="Brannstrom I.O."/>
            <person name="Guillou S."/>
            <person name="Cros-Aarteil S."/>
            <person name="Calhoun S."/>
            <person name="Haridas S."/>
            <person name="Kuo A."/>
            <person name="Mondo S."/>
            <person name="Pangilinan J."/>
            <person name="Riley R."/>
            <person name="Labutti K."/>
            <person name="Andreopoulos B."/>
            <person name="Lipzen A."/>
            <person name="Chen C."/>
            <person name="Yanf M."/>
            <person name="Daum C."/>
            <person name="Ng V."/>
            <person name="Clum A."/>
            <person name="Ohm R."/>
            <person name="Martin F."/>
            <person name="Silar P."/>
            <person name="Natvig D."/>
            <person name="Lalanne C."/>
            <person name="Gautier V."/>
            <person name="Ament-Velasquez S.L."/>
            <person name="Kruys A."/>
            <person name="Hutchinson M.I."/>
            <person name="Powell A.J."/>
            <person name="Barry K."/>
            <person name="Miller A.N."/>
            <person name="Grigoriev I.V."/>
            <person name="Debuchy R."/>
            <person name="Gladieux P."/>
            <person name="Thoren M.H."/>
            <person name="Johannesson H."/>
        </authorList>
    </citation>
    <scope>NUCLEOTIDE SEQUENCE</scope>
    <source>
        <strain evidence="3">PSN243</strain>
    </source>
</reference>
<evidence type="ECO:0000256" key="2">
    <source>
        <dbReference type="SAM" id="SignalP"/>
    </source>
</evidence>
<feature type="transmembrane region" description="Helical" evidence="1">
    <location>
        <begin position="435"/>
        <end position="456"/>
    </location>
</feature>
<keyword evidence="4" id="KW-1185">Reference proteome</keyword>
<evidence type="ECO:0000256" key="1">
    <source>
        <dbReference type="SAM" id="Phobius"/>
    </source>
</evidence>
<feature type="signal peptide" evidence="2">
    <location>
        <begin position="1"/>
        <end position="22"/>
    </location>
</feature>
<feature type="transmembrane region" description="Helical" evidence="1">
    <location>
        <begin position="468"/>
        <end position="494"/>
    </location>
</feature>
<proteinExistence type="predicted"/>
<dbReference type="Proteomes" id="UP001321760">
    <property type="component" value="Unassembled WGS sequence"/>
</dbReference>
<evidence type="ECO:0008006" key="5">
    <source>
        <dbReference type="Google" id="ProtNLM"/>
    </source>
</evidence>
<keyword evidence="2" id="KW-0732">Signal</keyword>
<dbReference type="PANTHER" id="PTHR35043:SF7">
    <property type="entry name" value="TRANSCRIPTION FACTOR DOMAIN-CONTAINING PROTEIN"/>
    <property type="match status" value="1"/>
</dbReference>
<feature type="transmembrane region" description="Helical" evidence="1">
    <location>
        <begin position="305"/>
        <end position="324"/>
    </location>
</feature>
<evidence type="ECO:0000313" key="4">
    <source>
        <dbReference type="Proteomes" id="UP001321760"/>
    </source>
</evidence>
<feature type="chain" id="PRO_5043754133" description="Wax synthase domain-containing protein" evidence="2">
    <location>
        <begin position="23"/>
        <end position="508"/>
    </location>
</feature>
<organism evidence="3 4">
    <name type="scientific">Podospora aff. communis PSN243</name>
    <dbReference type="NCBI Taxonomy" id="3040156"/>
    <lineage>
        <taxon>Eukaryota</taxon>
        <taxon>Fungi</taxon>
        <taxon>Dikarya</taxon>
        <taxon>Ascomycota</taxon>
        <taxon>Pezizomycotina</taxon>
        <taxon>Sordariomycetes</taxon>
        <taxon>Sordariomycetidae</taxon>
        <taxon>Sordariales</taxon>
        <taxon>Podosporaceae</taxon>
        <taxon>Podospora</taxon>
    </lineage>
</organism>
<feature type="transmembrane region" description="Helical" evidence="1">
    <location>
        <begin position="46"/>
        <end position="67"/>
    </location>
</feature>
<evidence type="ECO:0000313" key="3">
    <source>
        <dbReference type="EMBL" id="KAK4446094.1"/>
    </source>
</evidence>
<keyword evidence="1" id="KW-0472">Membrane</keyword>
<dbReference type="EMBL" id="MU865959">
    <property type="protein sequence ID" value="KAK4446094.1"/>
    <property type="molecule type" value="Genomic_DNA"/>
</dbReference>
<protein>
    <recommendedName>
        <fullName evidence="5">Wax synthase domain-containing protein</fullName>
    </recommendedName>
</protein>
<feature type="transmembrane region" description="Helical" evidence="1">
    <location>
        <begin position="407"/>
        <end position="429"/>
    </location>
</feature>